<sequence length="297" mass="34987">MKYTMLGFSQKSSDELGLDILDLAILRWFIDFKNSGTMKVKRLQGENYYWISYKAISEDLHILHLKKDAIYKRLRKMCDAKILKKRVVCEFGKYSFFALDKNYYKLINNHSKQSSNTSQENVVPEDDLECKNDVLTDTDLVQNAAYFFPDSTDEISNLDDIDMYHSDQNQGQNIILSNNSYKLKINKENSPSSRILATQLLDLILQNNPNFKIPNLKKWEKTFNCILYYDKRNPEEVADLIKWVHTESSFWSCHILSPSDLRKKYDRLVAQKSYDEYKDSCNSMKNQQYNTDDFIEI</sequence>
<reference evidence="1" key="1">
    <citation type="submission" date="2019-11" db="EMBL/GenBank/DDBJ databases">
        <authorList>
            <person name="Feng L."/>
        </authorList>
    </citation>
    <scope>NUCLEOTIDE SEQUENCE</scope>
    <source>
        <strain evidence="1">IbartlettiiLFYP30</strain>
    </source>
</reference>
<gene>
    <name evidence="1" type="ORF">IBLFYP30_00908</name>
</gene>
<dbReference type="AlphaFoldDB" id="A0A6N2YTA8"/>
<accession>A0A6N2YTA8</accession>
<dbReference type="EMBL" id="CACRUE010000006">
    <property type="protein sequence ID" value="VYT68482.1"/>
    <property type="molecule type" value="Genomic_DNA"/>
</dbReference>
<organism evidence="1">
    <name type="scientific">Intestinibacter bartlettii</name>
    <dbReference type="NCBI Taxonomy" id="261299"/>
    <lineage>
        <taxon>Bacteria</taxon>
        <taxon>Bacillati</taxon>
        <taxon>Bacillota</taxon>
        <taxon>Clostridia</taxon>
        <taxon>Peptostreptococcales</taxon>
        <taxon>Peptostreptococcaceae</taxon>
        <taxon>Intestinibacter</taxon>
    </lineage>
</organism>
<evidence type="ECO:0000313" key="1">
    <source>
        <dbReference type="EMBL" id="VYT68482.1"/>
    </source>
</evidence>
<name>A0A6N2YTA8_9FIRM</name>
<proteinExistence type="predicted"/>
<protein>
    <submittedName>
        <fullName evidence="1">Uncharacterized protein</fullName>
    </submittedName>
</protein>
<dbReference type="RefSeq" id="WP_048926185.1">
    <property type="nucleotide sequence ID" value="NZ_CACRUE010000006.1"/>
</dbReference>